<evidence type="ECO:0000313" key="2">
    <source>
        <dbReference type="Proteomes" id="UP000070578"/>
    </source>
</evidence>
<feature type="non-terminal residue" evidence="1">
    <location>
        <position position="1"/>
    </location>
</feature>
<sequence length="59" mass="6455">SAQFESPLMSLLNQLCSEGHDITAPLEEAVAMRAAMQQTDKVLDEIRLVALKAKSGRLE</sequence>
<dbReference type="Proteomes" id="UP000070578">
    <property type="component" value="Unassembled WGS sequence"/>
</dbReference>
<evidence type="ECO:0000313" key="1">
    <source>
        <dbReference type="EMBL" id="KXS32691.1"/>
    </source>
</evidence>
<organism evidence="1 2">
    <name type="scientific">Candidatus Gallionella acididurans</name>
    <dbReference type="NCBI Taxonomy" id="1796491"/>
    <lineage>
        <taxon>Bacteria</taxon>
        <taxon>Pseudomonadati</taxon>
        <taxon>Pseudomonadota</taxon>
        <taxon>Betaproteobacteria</taxon>
        <taxon>Nitrosomonadales</taxon>
        <taxon>Gallionellaceae</taxon>
        <taxon>Gallionella</taxon>
    </lineage>
</organism>
<protein>
    <submittedName>
        <fullName evidence="1">Uncharacterized protein</fullName>
    </submittedName>
</protein>
<reference evidence="1 2" key="1">
    <citation type="submission" date="2016-02" db="EMBL/GenBank/DDBJ databases">
        <authorList>
            <person name="Wen L."/>
            <person name="He K."/>
            <person name="Yang H."/>
        </authorList>
    </citation>
    <scope>NUCLEOTIDE SEQUENCE [LARGE SCALE GENOMIC DNA]</scope>
    <source>
        <strain evidence="1">ShG14-8</strain>
    </source>
</reference>
<proteinExistence type="predicted"/>
<dbReference type="AlphaFoldDB" id="A0A139BUQ2"/>
<dbReference type="EMBL" id="LSLI01000021">
    <property type="protein sequence ID" value="KXS32691.1"/>
    <property type="molecule type" value="Genomic_DNA"/>
</dbReference>
<accession>A0A139BUQ2</accession>
<name>A0A139BUQ2_9PROT</name>
<gene>
    <name evidence="1" type="ORF">AWT59_1154</name>
</gene>
<reference evidence="1 2" key="2">
    <citation type="submission" date="2016-03" db="EMBL/GenBank/DDBJ databases">
        <title>New uncultured bacterium of the family Gallionellaceae from acid mine drainage: description and reconstruction of genome based on metagenomic analysis of microbial community.</title>
        <authorList>
            <person name="Kadnikov V."/>
            <person name="Ivasenko D."/>
            <person name="Beletsky A."/>
            <person name="Mardanov A."/>
            <person name="Danilova E."/>
            <person name="Pimenov N."/>
            <person name="Karnachuk O."/>
            <person name="Ravin N."/>
        </authorList>
    </citation>
    <scope>NUCLEOTIDE SEQUENCE [LARGE SCALE GENOMIC DNA]</scope>
    <source>
        <strain evidence="1">ShG14-8</strain>
    </source>
</reference>
<comment type="caution">
    <text evidence="1">The sequence shown here is derived from an EMBL/GenBank/DDBJ whole genome shotgun (WGS) entry which is preliminary data.</text>
</comment>